<dbReference type="InterPro" id="IPR007712">
    <property type="entry name" value="RelE/ParE_toxin"/>
</dbReference>
<geneLocation type="plasmid" evidence="2 3">
    <name>unnamed02</name>
</geneLocation>
<evidence type="ECO:0000256" key="1">
    <source>
        <dbReference type="ARBA" id="ARBA00022649"/>
    </source>
</evidence>
<dbReference type="Pfam" id="PF05016">
    <property type="entry name" value="ParE_toxin"/>
    <property type="match status" value="1"/>
</dbReference>
<dbReference type="InterPro" id="IPR035093">
    <property type="entry name" value="RelE/ParE_toxin_dom_sf"/>
</dbReference>
<dbReference type="RefSeq" id="WP_082852007.1">
    <property type="nucleotide sequence ID" value="NZ_CP139727.1"/>
</dbReference>
<gene>
    <name evidence="2" type="ORF">T7987_17280</name>
</gene>
<name>A0ABZ0V8B8_9RHOB</name>
<keyword evidence="1" id="KW-1277">Toxin-antitoxin system</keyword>
<protein>
    <submittedName>
        <fullName evidence="2">Type II toxin-antitoxin system RelE/ParE family toxin</fullName>
    </submittedName>
</protein>
<sequence>MTYKVKFHPKVAADLQIVAQTIAGHLGTAEATRKILQIQETAIGLAHNPEEGSAQSEMSDAIRIAPTGRRGAVVFEADSDTRTVFVLAVAYGGTAWIS</sequence>
<reference evidence="2 3" key="1">
    <citation type="submission" date="2023-11" db="EMBL/GenBank/DDBJ databases">
        <title>From the Deep-Sea to the Surface: Bacterial Genomes Isolated from the Moytirra Hydrothermal Vent Plume.</title>
        <authorList>
            <person name="Major S.R."/>
        </authorList>
    </citation>
    <scope>NUCLEOTIDE SEQUENCE [LARGE SCALE GENOMIC DNA]</scope>
    <source>
        <strain evidence="2 3">OXR-9</strain>
        <plasmid evidence="2 3">unnamed02</plasmid>
    </source>
</reference>
<accession>A0ABZ0V8B8</accession>
<keyword evidence="2" id="KW-0614">Plasmid</keyword>
<evidence type="ECO:0000313" key="2">
    <source>
        <dbReference type="EMBL" id="WPZ23620.1"/>
    </source>
</evidence>
<keyword evidence="3" id="KW-1185">Reference proteome</keyword>
<dbReference type="EMBL" id="CP139727">
    <property type="protein sequence ID" value="WPZ23620.1"/>
    <property type="molecule type" value="Genomic_DNA"/>
</dbReference>
<dbReference type="Gene3D" id="3.30.2310.20">
    <property type="entry name" value="RelE-like"/>
    <property type="match status" value="1"/>
</dbReference>
<proteinExistence type="predicted"/>
<dbReference type="Proteomes" id="UP001326567">
    <property type="component" value="Plasmid unnamed02"/>
</dbReference>
<organism evidence="2 3">
    <name type="scientific">Sulfitobacter faviae</name>
    <dbReference type="NCBI Taxonomy" id="1775881"/>
    <lineage>
        <taxon>Bacteria</taxon>
        <taxon>Pseudomonadati</taxon>
        <taxon>Pseudomonadota</taxon>
        <taxon>Alphaproteobacteria</taxon>
        <taxon>Rhodobacterales</taxon>
        <taxon>Roseobacteraceae</taxon>
        <taxon>Sulfitobacter</taxon>
    </lineage>
</organism>
<evidence type="ECO:0000313" key="3">
    <source>
        <dbReference type="Proteomes" id="UP001326567"/>
    </source>
</evidence>